<evidence type="ECO:0000313" key="3">
    <source>
        <dbReference type="Proteomes" id="UP000594454"/>
    </source>
</evidence>
<reference evidence="2 3" key="1">
    <citation type="submission" date="2020-11" db="EMBL/GenBank/DDBJ databases">
        <authorList>
            <person name="Wallbank WR R."/>
            <person name="Pardo Diaz C."/>
            <person name="Kozak K."/>
            <person name="Martin S."/>
            <person name="Jiggins C."/>
            <person name="Moest M."/>
            <person name="Warren A I."/>
            <person name="Generalovic N T."/>
            <person name="Byers J.R.P. K."/>
            <person name="Montejo-Kovacevich G."/>
            <person name="Yen C E."/>
        </authorList>
    </citation>
    <scope>NUCLEOTIDE SEQUENCE [LARGE SCALE GENOMIC DNA]</scope>
</reference>
<dbReference type="AlphaFoldDB" id="A0A7R8YV37"/>
<protein>
    <submittedName>
        <fullName evidence="2">Uncharacterized protein</fullName>
    </submittedName>
</protein>
<dbReference type="EMBL" id="LR899012">
    <property type="protein sequence ID" value="CAD7086857.1"/>
    <property type="molecule type" value="Genomic_DNA"/>
</dbReference>
<evidence type="ECO:0000256" key="1">
    <source>
        <dbReference type="SAM" id="MobiDB-lite"/>
    </source>
</evidence>
<evidence type="ECO:0000313" key="2">
    <source>
        <dbReference type="EMBL" id="CAD7086857.1"/>
    </source>
</evidence>
<proteinExistence type="predicted"/>
<dbReference type="OrthoDB" id="7691224at2759"/>
<feature type="region of interest" description="Disordered" evidence="1">
    <location>
        <begin position="1"/>
        <end position="50"/>
    </location>
</feature>
<keyword evidence="3" id="KW-1185">Reference proteome</keyword>
<gene>
    <name evidence="2" type="ORF">HERILL_LOCUS9597</name>
</gene>
<dbReference type="InParanoid" id="A0A7R8YV37"/>
<sequence length="176" mass="19518">MVSIVESSNAQQQRAADVPQQPEHEPNAPAGGDSAKRTATSKSAVSQRSIELKITTPKAATTTTDTELAKRALKLDLVNTTTTTRNIDEFNIKSPKSPLATTARTGRLPHQKSLTAQVDLVEDRKTLRDALYQGIFHRHRRTIFAVGSFLRMLRSRNSQYNTIRSSSEGEDIDETR</sequence>
<organism evidence="2 3">
    <name type="scientific">Hermetia illucens</name>
    <name type="common">Black soldier fly</name>
    <dbReference type="NCBI Taxonomy" id="343691"/>
    <lineage>
        <taxon>Eukaryota</taxon>
        <taxon>Metazoa</taxon>
        <taxon>Ecdysozoa</taxon>
        <taxon>Arthropoda</taxon>
        <taxon>Hexapoda</taxon>
        <taxon>Insecta</taxon>
        <taxon>Pterygota</taxon>
        <taxon>Neoptera</taxon>
        <taxon>Endopterygota</taxon>
        <taxon>Diptera</taxon>
        <taxon>Brachycera</taxon>
        <taxon>Stratiomyomorpha</taxon>
        <taxon>Stratiomyidae</taxon>
        <taxon>Hermetiinae</taxon>
        <taxon>Hermetia</taxon>
    </lineage>
</organism>
<accession>A0A7R8YV37</accession>
<feature type="compositionally biased region" description="Polar residues" evidence="1">
    <location>
        <begin position="1"/>
        <end position="14"/>
    </location>
</feature>
<feature type="compositionally biased region" description="Polar residues" evidence="1">
    <location>
        <begin position="37"/>
        <end position="49"/>
    </location>
</feature>
<dbReference type="Proteomes" id="UP000594454">
    <property type="component" value="Chromosome 4"/>
</dbReference>
<name>A0A7R8YV37_HERIL</name>